<dbReference type="AlphaFoldDB" id="A0AAJ4R893"/>
<evidence type="ECO:0000313" key="2">
    <source>
        <dbReference type="Proteomes" id="UP000270581"/>
    </source>
</evidence>
<protein>
    <submittedName>
        <fullName evidence="1">Uncharacterized protein</fullName>
    </submittedName>
</protein>
<dbReference type="EMBL" id="RJJC01000001">
    <property type="protein sequence ID" value="RNJ26388.1"/>
    <property type="molecule type" value="Genomic_DNA"/>
</dbReference>
<sequence>MTGGAGAIALTSDPAAARINGTLDATDQSVSDDDGSLSSLSIDPSVTVDWDSQSDQVAQIDYTWHVSVTNNGGTVGTTPYTRSVSSPATSGSQQVSDFGTINLLSANGGTLSASTFESNTDGATNETQVTLSLDVVLKDDQANIIDQDKPLLRTTFTVIVSNEATSTLSGDGTANTAAQS</sequence>
<accession>A0AAJ4R893</accession>
<proteinExistence type="predicted"/>
<reference evidence="1 2" key="1">
    <citation type="submission" date="2018-11" db="EMBL/GenBank/DDBJ databases">
        <title>Genome sequences of Natronomonas sp. CBA1133.</title>
        <authorList>
            <person name="Roh S.W."/>
            <person name="Cha I.-T."/>
        </authorList>
    </citation>
    <scope>NUCLEOTIDE SEQUENCE [LARGE SCALE GENOMIC DNA]</scope>
    <source>
        <strain evidence="1 2">CBA1133</strain>
    </source>
</reference>
<dbReference type="Proteomes" id="UP000270581">
    <property type="component" value="Unassembled WGS sequence"/>
</dbReference>
<gene>
    <name evidence="1" type="ORF">Nmn1133_06720</name>
</gene>
<name>A0AAJ4R893_9EURY</name>
<evidence type="ECO:0000313" key="1">
    <source>
        <dbReference type="EMBL" id="RNJ26388.1"/>
    </source>
</evidence>
<organism evidence="1 2">
    <name type="scientific">Halosegnis longus</name>
    <dbReference type="NCBI Taxonomy" id="2216012"/>
    <lineage>
        <taxon>Archaea</taxon>
        <taxon>Methanobacteriati</taxon>
        <taxon>Methanobacteriota</taxon>
        <taxon>Stenosarchaea group</taxon>
        <taxon>Halobacteria</taxon>
        <taxon>Halobacteriales</taxon>
        <taxon>Natronomonadaceae</taxon>
        <taxon>Halosegnis</taxon>
    </lineage>
</organism>
<comment type="caution">
    <text evidence="1">The sequence shown here is derived from an EMBL/GenBank/DDBJ whole genome shotgun (WGS) entry which is preliminary data.</text>
</comment>
<keyword evidence="2" id="KW-1185">Reference proteome</keyword>